<dbReference type="InterPro" id="IPR012839">
    <property type="entry name" value="Organic_radical_activase"/>
</dbReference>
<dbReference type="GO" id="GO:0051539">
    <property type="term" value="F:4 iron, 4 sulfur cluster binding"/>
    <property type="evidence" value="ECO:0007669"/>
    <property type="project" value="UniProtKB-UniRule"/>
</dbReference>
<proteinExistence type="inferred from homology"/>
<keyword evidence="12" id="KW-0456">Lyase</keyword>
<dbReference type="NCBIfam" id="TIGR02493">
    <property type="entry name" value="PFLA"/>
    <property type="match status" value="1"/>
</dbReference>
<evidence type="ECO:0000256" key="6">
    <source>
        <dbReference type="ARBA" id="ARBA00022723"/>
    </source>
</evidence>
<keyword evidence="8 10" id="KW-0408">Iron</keyword>
<dbReference type="GO" id="GO:0043365">
    <property type="term" value="F:[formate-C-acetyltransferase]-activating enzyme activity"/>
    <property type="evidence" value="ECO:0007669"/>
    <property type="project" value="UniProtKB-UniRule"/>
</dbReference>
<protein>
    <recommendedName>
        <fullName evidence="3 10">Pyruvate formate-lyase-activating enzyme</fullName>
        <ecNumber evidence="10">1.97.1.4</ecNumber>
    </recommendedName>
</protein>
<evidence type="ECO:0000256" key="4">
    <source>
        <dbReference type="ARBA" id="ARBA00022485"/>
    </source>
</evidence>
<dbReference type="InterPro" id="IPR034457">
    <property type="entry name" value="Organic_radical-activating"/>
</dbReference>
<dbReference type="PIRSF" id="PIRSF000371">
    <property type="entry name" value="PFL_act_enz"/>
    <property type="match status" value="1"/>
</dbReference>
<keyword evidence="9 10" id="KW-0411">Iron-sulfur</keyword>
<dbReference type="SUPFAM" id="SSF102114">
    <property type="entry name" value="Radical SAM enzymes"/>
    <property type="match status" value="1"/>
</dbReference>
<keyword evidence="12" id="KW-0670">Pyruvate</keyword>
<evidence type="ECO:0000256" key="10">
    <source>
        <dbReference type="RuleBase" id="RU362053"/>
    </source>
</evidence>
<name>A0A7M4DSN4_9MICO</name>
<keyword evidence="5 10" id="KW-0949">S-adenosyl-L-methionine</keyword>
<dbReference type="CDD" id="cd01335">
    <property type="entry name" value="Radical_SAM"/>
    <property type="match status" value="1"/>
</dbReference>
<dbReference type="EC" id="1.97.1.4" evidence="10"/>
<dbReference type="GO" id="GO:0046872">
    <property type="term" value="F:metal ion binding"/>
    <property type="evidence" value="ECO:0007669"/>
    <property type="project" value="UniProtKB-UniRule"/>
</dbReference>
<dbReference type="PANTHER" id="PTHR30352:SF5">
    <property type="entry name" value="PYRUVATE FORMATE-LYASE 1-ACTIVATING ENZYME"/>
    <property type="match status" value="1"/>
</dbReference>
<dbReference type="SFLD" id="SFLDS00029">
    <property type="entry name" value="Radical_SAM"/>
    <property type="match status" value="1"/>
</dbReference>
<keyword evidence="7 10" id="KW-0560">Oxidoreductase</keyword>
<dbReference type="Gene3D" id="3.20.20.70">
    <property type="entry name" value="Aldolase class I"/>
    <property type="match status" value="1"/>
</dbReference>
<organism evidence="12 13">
    <name type="scientific">Occultella aeris</name>
    <dbReference type="NCBI Taxonomy" id="2761496"/>
    <lineage>
        <taxon>Bacteria</taxon>
        <taxon>Bacillati</taxon>
        <taxon>Actinomycetota</taxon>
        <taxon>Actinomycetes</taxon>
        <taxon>Micrococcales</taxon>
        <taxon>Ruaniaceae</taxon>
        <taxon>Occultella</taxon>
    </lineage>
</organism>
<dbReference type="Pfam" id="PF04055">
    <property type="entry name" value="Radical_SAM"/>
    <property type="match status" value="1"/>
</dbReference>
<evidence type="ECO:0000256" key="5">
    <source>
        <dbReference type="ARBA" id="ARBA00022691"/>
    </source>
</evidence>
<dbReference type="GO" id="GO:0016829">
    <property type="term" value="F:lyase activity"/>
    <property type="evidence" value="ECO:0007669"/>
    <property type="project" value="UniProtKB-KW"/>
</dbReference>
<evidence type="ECO:0000313" key="12">
    <source>
        <dbReference type="EMBL" id="VZO40478.1"/>
    </source>
</evidence>
<keyword evidence="4 10" id="KW-0004">4Fe-4S</keyword>
<comment type="subcellular location">
    <subcellularLocation>
        <location evidence="10">Cytoplasm</location>
    </subcellularLocation>
</comment>
<accession>A0A7M4DSN4</accession>
<gene>
    <name evidence="12" type="primary">pflA</name>
    <name evidence="12" type="ORF">HALOF300_05182</name>
</gene>
<sequence>MSVAPTAMGADRSIRLARIRLGDLGSVHSWELVTAVDGPGTRMTLFLSGCPLRCLYCHNPDTWRMRDGRLTSVEDVLARVGRYRHVFAATGGGLTVSGGEALMQPTFLGRILAGTKELGVHTTLDTSGYLGANATDAMLEVTDLVLLDVKSGDPETYRRVTGRDLAPTLRFGRRLSDRGIATWIRFVLVPGLTDDPDNVSLVADYAASLAGVERVEVLPFHQMGREKWARCALAYDLADTQPPTPELTERVREQFRERGLLVY</sequence>
<dbReference type="GO" id="GO:0005737">
    <property type="term" value="C:cytoplasm"/>
    <property type="evidence" value="ECO:0007669"/>
    <property type="project" value="UniProtKB-SubCell"/>
</dbReference>
<keyword evidence="13" id="KW-1185">Reference proteome</keyword>
<dbReference type="RefSeq" id="WP_156743745.1">
    <property type="nucleotide sequence ID" value="NZ_CACRYJ010000071.1"/>
</dbReference>
<keyword evidence="10" id="KW-0963">Cytoplasm</keyword>
<comment type="function">
    <text evidence="1 10">Activation of pyruvate formate-lyase under anaerobic conditions by generation of an organic free radical, using S-adenosylmethionine and reduced flavodoxin as cosubstrates to produce 5'-deoxy-adenosine.</text>
</comment>
<dbReference type="PROSITE" id="PS51918">
    <property type="entry name" value="RADICAL_SAM"/>
    <property type="match status" value="1"/>
</dbReference>
<feature type="domain" description="Radical SAM core" evidence="11">
    <location>
        <begin position="36"/>
        <end position="261"/>
    </location>
</feature>
<dbReference type="PANTHER" id="PTHR30352">
    <property type="entry name" value="PYRUVATE FORMATE-LYASE-ACTIVATING ENZYME"/>
    <property type="match status" value="1"/>
</dbReference>
<dbReference type="PROSITE" id="PS01087">
    <property type="entry name" value="RADICAL_ACTIVATING"/>
    <property type="match status" value="1"/>
</dbReference>
<evidence type="ECO:0000256" key="7">
    <source>
        <dbReference type="ARBA" id="ARBA00023002"/>
    </source>
</evidence>
<comment type="catalytic activity">
    <reaction evidence="10">
        <text>glycyl-[formate C-acetyltransferase] + reduced [flavodoxin] + S-adenosyl-L-methionine = glycin-2-yl radical-[formate C-acetyltransferase] + semiquinone [flavodoxin] + 5'-deoxyadenosine + L-methionine + H(+)</text>
        <dbReference type="Rhea" id="RHEA:19225"/>
        <dbReference type="Rhea" id="RHEA-COMP:10622"/>
        <dbReference type="Rhea" id="RHEA-COMP:12190"/>
        <dbReference type="Rhea" id="RHEA-COMP:12191"/>
        <dbReference type="Rhea" id="RHEA-COMP:14480"/>
        <dbReference type="ChEBI" id="CHEBI:15378"/>
        <dbReference type="ChEBI" id="CHEBI:17319"/>
        <dbReference type="ChEBI" id="CHEBI:29947"/>
        <dbReference type="ChEBI" id="CHEBI:32722"/>
        <dbReference type="ChEBI" id="CHEBI:57618"/>
        <dbReference type="ChEBI" id="CHEBI:57844"/>
        <dbReference type="ChEBI" id="CHEBI:59789"/>
        <dbReference type="ChEBI" id="CHEBI:140311"/>
        <dbReference type="EC" id="1.97.1.4"/>
    </reaction>
</comment>
<evidence type="ECO:0000256" key="8">
    <source>
        <dbReference type="ARBA" id="ARBA00023004"/>
    </source>
</evidence>
<comment type="cofactor">
    <cofactor evidence="10">
        <name>[4Fe-4S] cluster</name>
        <dbReference type="ChEBI" id="CHEBI:49883"/>
    </cofactor>
    <text evidence="10">Binds 1 [4Fe-4S] cluster. The cluster is coordinated with 3 cysteines and an exchangeable S-adenosyl-L-methionine.</text>
</comment>
<comment type="similarity">
    <text evidence="2 10">Belongs to the organic radical-activating enzymes family.</text>
</comment>
<dbReference type="AlphaFoldDB" id="A0A7M4DSN4"/>
<evidence type="ECO:0000259" key="11">
    <source>
        <dbReference type="PROSITE" id="PS51918"/>
    </source>
</evidence>
<dbReference type="InterPro" id="IPR007197">
    <property type="entry name" value="rSAM"/>
</dbReference>
<dbReference type="SFLD" id="SFLDG01066">
    <property type="entry name" value="organic_radical-activating_enz"/>
    <property type="match status" value="1"/>
</dbReference>
<evidence type="ECO:0000313" key="13">
    <source>
        <dbReference type="Proteomes" id="UP000419743"/>
    </source>
</evidence>
<dbReference type="EMBL" id="CACRYJ010000071">
    <property type="protein sequence ID" value="VZO40478.1"/>
    <property type="molecule type" value="Genomic_DNA"/>
</dbReference>
<evidence type="ECO:0000256" key="2">
    <source>
        <dbReference type="ARBA" id="ARBA00009777"/>
    </source>
</evidence>
<evidence type="ECO:0000256" key="1">
    <source>
        <dbReference type="ARBA" id="ARBA00003141"/>
    </source>
</evidence>
<dbReference type="InterPro" id="IPR013785">
    <property type="entry name" value="Aldolase_TIM"/>
</dbReference>
<comment type="caution">
    <text evidence="12">The sequence shown here is derived from an EMBL/GenBank/DDBJ whole genome shotgun (WGS) entry which is preliminary data.</text>
</comment>
<keyword evidence="6 10" id="KW-0479">Metal-binding</keyword>
<dbReference type="InterPro" id="IPR058240">
    <property type="entry name" value="rSAM_sf"/>
</dbReference>
<dbReference type="Proteomes" id="UP000419743">
    <property type="component" value="Unassembled WGS sequence"/>
</dbReference>
<dbReference type="InterPro" id="IPR012838">
    <property type="entry name" value="PFL1_activating"/>
</dbReference>
<dbReference type="InterPro" id="IPR001989">
    <property type="entry name" value="Radical_activat_CS"/>
</dbReference>
<evidence type="ECO:0000256" key="9">
    <source>
        <dbReference type="ARBA" id="ARBA00023014"/>
    </source>
</evidence>
<reference evidence="12 13" key="1">
    <citation type="submission" date="2019-11" db="EMBL/GenBank/DDBJ databases">
        <authorList>
            <person name="Criscuolo A."/>
        </authorList>
    </citation>
    <scope>NUCLEOTIDE SEQUENCE [LARGE SCALE GENOMIC DNA]</scope>
    <source>
        <strain evidence="12">CIP111667</strain>
    </source>
</reference>
<evidence type="ECO:0000256" key="3">
    <source>
        <dbReference type="ARBA" id="ARBA00021356"/>
    </source>
</evidence>